<dbReference type="STRING" id="544712.C6HII6"/>
<dbReference type="EMBL" id="GG692428">
    <property type="protein sequence ID" value="EER39648.1"/>
    <property type="molecule type" value="Genomic_DNA"/>
</dbReference>
<organism evidence="2 3">
    <name type="scientific">Ajellomyces capsulatus (strain H143)</name>
    <name type="common">Darling's disease fungus</name>
    <name type="synonym">Histoplasma capsulatum</name>
    <dbReference type="NCBI Taxonomy" id="544712"/>
    <lineage>
        <taxon>Eukaryota</taxon>
        <taxon>Fungi</taxon>
        <taxon>Dikarya</taxon>
        <taxon>Ascomycota</taxon>
        <taxon>Pezizomycotina</taxon>
        <taxon>Eurotiomycetes</taxon>
        <taxon>Eurotiomycetidae</taxon>
        <taxon>Onygenales</taxon>
        <taxon>Ajellomycetaceae</taxon>
        <taxon>Histoplasma</taxon>
    </lineage>
</organism>
<gene>
    <name evidence="2" type="ORF">HCDG_05870</name>
</gene>
<feature type="compositionally biased region" description="Polar residues" evidence="1">
    <location>
        <begin position="1"/>
        <end position="10"/>
    </location>
</feature>
<feature type="compositionally biased region" description="Low complexity" evidence="1">
    <location>
        <begin position="92"/>
        <end position="102"/>
    </location>
</feature>
<feature type="region of interest" description="Disordered" evidence="1">
    <location>
        <begin position="53"/>
        <end position="121"/>
    </location>
</feature>
<feature type="compositionally biased region" description="Basic and acidic residues" evidence="1">
    <location>
        <begin position="221"/>
        <end position="234"/>
    </location>
</feature>
<feature type="compositionally biased region" description="Polar residues" evidence="1">
    <location>
        <begin position="66"/>
        <end position="91"/>
    </location>
</feature>
<feature type="compositionally biased region" description="Low complexity" evidence="1">
    <location>
        <begin position="153"/>
        <end position="170"/>
    </location>
</feature>
<evidence type="ECO:0000256" key="1">
    <source>
        <dbReference type="SAM" id="MobiDB-lite"/>
    </source>
</evidence>
<accession>C6HII6</accession>
<dbReference type="OrthoDB" id="4188696at2759"/>
<feature type="region of interest" description="Disordered" evidence="1">
    <location>
        <begin position="152"/>
        <end position="174"/>
    </location>
</feature>
<feature type="region of interest" description="Disordered" evidence="1">
    <location>
        <begin position="221"/>
        <end position="261"/>
    </location>
</feature>
<feature type="region of interest" description="Disordered" evidence="1">
    <location>
        <begin position="1"/>
        <end position="41"/>
    </location>
</feature>
<protein>
    <submittedName>
        <fullName evidence="2">Uncharacterized protein</fullName>
    </submittedName>
</protein>
<feature type="compositionally biased region" description="Polar residues" evidence="1">
    <location>
        <begin position="252"/>
        <end position="261"/>
    </location>
</feature>
<dbReference type="HOGENOM" id="CLU_813704_0_0_1"/>
<dbReference type="Proteomes" id="UP000002624">
    <property type="component" value="Unassembled WGS sequence"/>
</dbReference>
<feature type="compositionally biased region" description="Polar residues" evidence="1">
    <location>
        <begin position="235"/>
        <end position="245"/>
    </location>
</feature>
<dbReference type="AlphaFoldDB" id="C6HII6"/>
<dbReference type="VEuPathDB" id="FungiDB:HCDG_05870"/>
<evidence type="ECO:0000313" key="2">
    <source>
        <dbReference type="EMBL" id="EER39648.1"/>
    </source>
</evidence>
<sequence>MSYPEKSSVNVGARSAISGQGSAPRKQHTNHNPASQTLADPGANLQSQLEMTWGDDGTIHPLPEDQISTNDPAHQTSVDHQGISNQIENGRSISSSSSISESTDNSPYYSDPGGAGAVECHNDSFSKQVHNGWRLSHIVELSLEEREAAQMLQQFQQQTQPTSDPPSSQQLGEMSVRNATRECPQVNANGLAENYIDVPSHVPRPIVDISRQDLVRWEDDGSIHSSDLSKDHTSTNDPTTLNANESRPPHPATTSNLFYNGETTTNIPTWHNVVFDPDTQDMTNGLWQDGFFDPDTQYPTNGLWRNVLASETSPNDSMDFRQVLPQFFPYCGGLNAQPSGF</sequence>
<name>C6HII6_AJECH</name>
<reference evidence="3" key="1">
    <citation type="submission" date="2009-05" db="EMBL/GenBank/DDBJ databases">
        <title>The genome sequence of Ajellomyces capsulatus strain H143.</title>
        <authorList>
            <person name="Champion M."/>
            <person name="Cuomo C.A."/>
            <person name="Ma L.-J."/>
            <person name="Henn M.R."/>
            <person name="Sil A."/>
            <person name="Goldman B."/>
            <person name="Young S.K."/>
            <person name="Kodira C.D."/>
            <person name="Zeng Q."/>
            <person name="Koehrsen M."/>
            <person name="Alvarado L."/>
            <person name="Berlin A.M."/>
            <person name="Borenstein D."/>
            <person name="Chen Z."/>
            <person name="Engels R."/>
            <person name="Freedman E."/>
            <person name="Gellesch M."/>
            <person name="Goldberg J."/>
            <person name="Griggs A."/>
            <person name="Gujja S."/>
            <person name="Heiman D.I."/>
            <person name="Hepburn T.A."/>
            <person name="Howarth C."/>
            <person name="Jen D."/>
            <person name="Larson L."/>
            <person name="Lewis B."/>
            <person name="Mehta T."/>
            <person name="Park D."/>
            <person name="Pearson M."/>
            <person name="Roberts A."/>
            <person name="Saif S."/>
            <person name="Shea T.D."/>
            <person name="Shenoy N."/>
            <person name="Sisk P."/>
            <person name="Stolte C."/>
            <person name="Sykes S."/>
            <person name="Walk T."/>
            <person name="White J."/>
            <person name="Yandava C."/>
            <person name="Klein B."/>
            <person name="McEwen J.G."/>
            <person name="Puccia R."/>
            <person name="Goldman G.H."/>
            <person name="Felipe M.S."/>
            <person name="Nino-Vega G."/>
            <person name="San-Blas G."/>
            <person name="Taylor J.W."/>
            <person name="Mendoza L."/>
            <person name="Galagan J.E."/>
            <person name="Nusbaum C."/>
            <person name="Birren B.W."/>
        </authorList>
    </citation>
    <scope>NUCLEOTIDE SEQUENCE [LARGE SCALE GENOMIC DNA]</scope>
    <source>
        <strain evidence="3">H143</strain>
    </source>
</reference>
<proteinExistence type="predicted"/>
<feature type="compositionally biased region" description="Polar residues" evidence="1">
    <location>
        <begin position="30"/>
        <end position="41"/>
    </location>
</feature>
<evidence type="ECO:0000313" key="3">
    <source>
        <dbReference type="Proteomes" id="UP000002624"/>
    </source>
</evidence>